<dbReference type="InterPro" id="IPR055463">
    <property type="entry name" value="DUF7035"/>
</dbReference>
<dbReference type="OMA" id="VGCENTI"/>
<feature type="domain" description="DUF7035" evidence="3">
    <location>
        <begin position="515"/>
        <end position="639"/>
    </location>
</feature>
<protein>
    <submittedName>
        <fullName evidence="5">EGF-like domain-containing protein</fullName>
    </submittedName>
</protein>
<dbReference type="Pfam" id="PF23033">
    <property type="entry name" value="DUF7034"/>
    <property type="match status" value="1"/>
</dbReference>
<dbReference type="InterPro" id="IPR055462">
    <property type="entry name" value="DUF7034"/>
</dbReference>
<feature type="domain" description="DUF7034" evidence="2">
    <location>
        <begin position="659"/>
        <end position="778"/>
    </location>
</feature>
<dbReference type="PANTHER" id="PTHR31378:SF17">
    <property type="match status" value="1"/>
</dbReference>
<dbReference type="EMBL" id="LODT01000004">
    <property type="protein sequence ID" value="KYR02359.1"/>
    <property type="molecule type" value="Genomic_DNA"/>
</dbReference>
<dbReference type="Pfam" id="PF23034">
    <property type="entry name" value="DUF7035"/>
    <property type="match status" value="1"/>
</dbReference>
<evidence type="ECO:0000256" key="1">
    <source>
        <dbReference type="SAM" id="Phobius"/>
    </source>
</evidence>
<keyword evidence="1" id="KW-1133">Transmembrane helix</keyword>
<dbReference type="Pfam" id="PF25820">
    <property type="entry name" value="DUF7949"/>
    <property type="match status" value="1"/>
</dbReference>
<evidence type="ECO:0000313" key="6">
    <source>
        <dbReference type="Proteomes" id="UP000076078"/>
    </source>
</evidence>
<feature type="domain" description="DUF7949" evidence="4">
    <location>
        <begin position="884"/>
        <end position="919"/>
    </location>
</feature>
<evidence type="ECO:0000259" key="3">
    <source>
        <dbReference type="Pfam" id="PF23034"/>
    </source>
</evidence>
<gene>
    <name evidence="5" type="ORF">DLAC_01193</name>
</gene>
<reference evidence="5 6" key="1">
    <citation type="submission" date="2015-12" db="EMBL/GenBank/DDBJ databases">
        <title>Dictyostelia acquired genes for synthesis and detection of signals that induce cell-type specialization by lateral gene transfer from prokaryotes.</title>
        <authorList>
            <person name="Gloeckner G."/>
            <person name="Schaap P."/>
        </authorList>
    </citation>
    <scope>NUCLEOTIDE SEQUENCE [LARGE SCALE GENOMIC DNA]</scope>
    <source>
        <strain evidence="5 6">TK</strain>
    </source>
</reference>
<evidence type="ECO:0000313" key="5">
    <source>
        <dbReference type="EMBL" id="KYR02359.1"/>
    </source>
</evidence>
<keyword evidence="1" id="KW-0812">Transmembrane</keyword>
<dbReference type="InParanoid" id="A0A152A7Z7"/>
<comment type="caution">
    <text evidence="5">The sequence shown here is derived from an EMBL/GenBank/DDBJ whole genome shotgun (WGS) entry which is preliminary data.</text>
</comment>
<dbReference type="Proteomes" id="UP000076078">
    <property type="component" value="Unassembled WGS sequence"/>
</dbReference>
<evidence type="ECO:0000259" key="2">
    <source>
        <dbReference type="Pfam" id="PF23033"/>
    </source>
</evidence>
<accession>A0A152A7Z7</accession>
<sequence>MTQTEWLPDQDSMNFTSTLQFNLTKYFNLQTALSIQTPYVCTFTQQGYAYVNLRCSIPVSNAITELRLFFQAPTNLINFDLNPIFPNTNYYVSSTPNLYYFNASTMGINYYYVLDNLTLSSVGANNYFYYTRYSNNFIMNGRSIYGTSLKRQMLFYDKTSIQLTSNIKTQYAVNGNVTSNTQFTSTLIDVDSGKQFIIVPLGYDSPVTTILAFIGNIKNYFPFINQLEVGLYKKEQRFEWPYGLNDQTMSTNTYSQSILLPQYSVTVKSLKQTIAVNNALPVETQGIMLLNVTFTPLNLESGRKLMIVIAAYVTNSNSGLNEIKFLGADGSVHFSLNTRDISSGGPMSGDLSKVVDYTYFDSPLYQVQTYTVSGLVSTNIFTYTTSIIQQYPTFDLGRVIIQDQIRLTHVEFALNNIDLSLVGCENTIFFNFSMISKGFPVKVVFDMDINKVFRGKWNEEFGMFSVDFSIPSRQFTGQIQYTIFYYGFQYNSTSFSISYGLPKSSYELQVTSTVADRMPPIVVSINRPPIANNIMSWNLTISDPINGFKNGTIYIIGSLNRFNPTVVQLSSNGQMNVFMKTFNIEYQYNCSVYQDYQISMIELFDNNEYRSIYDPFYVRSSVSDNIINPLSSLPGQMNYLSNADPSCPVKTDLAPPTIIQLTDIFNVETFKANRNFSISFTVSDIASPISATISPYCYLHSIQHEVLKTKAIFTATADPKVANYECLYDSTNIPLGFGYPLTSLGLSIHGYTDSKYNFGGQSIVNLQQKLYMYTVPLLFSNPVNSYPLLDKVLEITSDYKLIVLGSFLGFNTTYIIPNITIPGVGSMKPPVIDVNNVIIIFDISSIKNVPIFSLQVFKSAQYSNQITVTNRPIPTSTPPVVIKCPGTPECGGLSNGKCNSIGLCECIIPWSGADCLSQIIVIPQPPIINNTSPGTINDFNTTLPDGEPVQLRTLISVVSLQELAIDGSIVNEIPFIQWVYTNTTSVNNTSIQEYTYTSSFSYNSQTTQVEVQVQYYQNLTTILFANQKLEMLPQTLKYRIQLSPYAFKLRTNTLQLVMSASIQSSSESLNTCSYQETGETTGNTDYFKLQIDTHSLYGRFIKRAIIDNRIQSVSNTILNQTSENTGSLSQSLIGIHIPNYLSSVIIDPDFSILLDTKTTSSIESDQVICNAQSENSTKLSKSQLAGIIIGAVGFFIVSIIVIIYFIYKRKENSILLANFNNKIQNSNNNL</sequence>
<dbReference type="PANTHER" id="PTHR31378">
    <property type="entry name" value="EGF-LIKE DOMAIN-CONTAINING PROTEIN-RELATED-RELATED"/>
    <property type="match status" value="1"/>
</dbReference>
<keyword evidence="1" id="KW-0472">Membrane</keyword>
<name>A0A152A7Z7_TIELA</name>
<proteinExistence type="predicted"/>
<dbReference type="AlphaFoldDB" id="A0A152A7Z7"/>
<evidence type="ECO:0000259" key="4">
    <source>
        <dbReference type="Pfam" id="PF25820"/>
    </source>
</evidence>
<organism evidence="5 6">
    <name type="scientific">Tieghemostelium lacteum</name>
    <name type="common">Slime mold</name>
    <name type="synonym">Dictyostelium lacteum</name>
    <dbReference type="NCBI Taxonomy" id="361077"/>
    <lineage>
        <taxon>Eukaryota</taxon>
        <taxon>Amoebozoa</taxon>
        <taxon>Evosea</taxon>
        <taxon>Eumycetozoa</taxon>
        <taxon>Dictyostelia</taxon>
        <taxon>Dictyosteliales</taxon>
        <taxon>Raperosteliaceae</taxon>
        <taxon>Tieghemostelium</taxon>
    </lineage>
</organism>
<keyword evidence="6" id="KW-1185">Reference proteome</keyword>
<feature type="transmembrane region" description="Helical" evidence="1">
    <location>
        <begin position="1184"/>
        <end position="1207"/>
    </location>
</feature>
<dbReference type="InterPro" id="IPR057709">
    <property type="entry name" value="DUF7949"/>
</dbReference>